<dbReference type="SUPFAM" id="SSF63829">
    <property type="entry name" value="Calcium-dependent phosphotriesterase"/>
    <property type="match status" value="1"/>
</dbReference>
<feature type="region of interest" description="Disordered" evidence="2">
    <location>
        <begin position="284"/>
        <end position="314"/>
    </location>
</feature>
<dbReference type="Gene3D" id="3.40.50.720">
    <property type="entry name" value="NAD(P)-binding Rossmann-like Domain"/>
    <property type="match status" value="1"/>
</dbReference>
<evidence type="ECO:0000259" key="4">
    <source>
        <dbReference type="Pfam" id="PF02737"/>
    </source>
</evidence>
<evidence type="ECO:0000313" key="6">
    <source>
        <dbReference type="Proteomes" id="UP001301769"/>
    </source>
</evidence>
<dbReference type="GO" id="GO:0016616">
    <property type="term" value="F:oxidoreductase activity, acting on the CH-OH group of donors, NAD or NADP as acceptor"/>
    <property type="evidence" value="ECO:0007669"/>
    <property type="project" value="InterPro"/>
</dbReference>
<protein>
    <submittedName>
        <fullName evidence="5">Dehydrogenase</fullName>
    </submittedName>
</protein>
<dbReference type="InterPro" id="IPR036291">
    <property type="entry name" value="NAD(P)-bd_dom_sf"/>
</dbReference>
<reference evidence="5" key="2">
    <citation type="submission" date="2023-05" db="EMBL/GenBank/DDBJ databases">
        <authorList>
            <consortium name="Lawrence Berkeley National Laboratory"/>
            <person name="Steindorff A."/>
            <person name="Hensen N."/>
            <person name="Bonometti L."/>
            <person name="Westerberg I."/>
            <person name="Brannstrom I.O."/>
            <person name="Guillou S."/>
            <person name="Cros-Aarteil S."/>
            <person name="Calhoun S."/>
            <person name="Haridas S."/>
            <person name="Kuo A."/>
            <person name="Mondo S."/>
            <person name="Pangilinan J."/>
            <person name="Riley R."/>
            <person name="Labutti K."/>
            <person name="Andreopoulos B."/>
            <person name="Lipzen A."/>
            <person name="Chen C."/>
            <person name="Yanf M."/>
            <person name="Daum C."/>
            <person name="Ng V."/>
            <person name="Clum A."/>
            <person name="Ohm R."/>
            <person name="Martin F."/>
            <person name="Silar P."/>
            <person name="Natvig D."/>
            <person name="Lalanne C."/>
            <person name="Gautier V."/>
            <person name="Ament-Velasquez S.L."/>
            <person name="Kruys A."/>
            <person name="Hutchinson M.I."/>
            <person name="Powell A.J."/>
            <person name="Barry K."/>
            <person name="Miller A.N."/>
            <person name="Grigoriev I.V."/>
            <person name="Debuchy R."/>
            <person name="Gladieux P."/>
            <person name="Thoren M.H."/>
            <person name="Johannesson H."/>
        </authorList>
    </citation>
    <scope>NUCLEOTIDE SEQUENCE</scope>
    <source>
        <strain evidence="5">PSN293</strain>
    </source>
</reference>
<dbReference type="Pfam" id="PF00725">
    <property type="entry name" value="3HCDH"/>
    <property type="match status" value="1"/>
</dbReference>
<organism evidence="5 6">
    <name type="scientific">Rhypophila decipiens</name>
    <dbReference type="NCBI Taxonomy" id="261697"/>
    <lineage>
        <taxon>Eukaryota</taxon>
        <taxon>Fungi</taxon>
        <taxon>Dikarya</taxon>
        <taxon>Ascomycota</taxon>
        <taxon>Pezizomycotina</taxon>
        <taxon>Sordariomycetes</taxon>
        <taxon>Sordariomycetidae</taxon>
        <taxon>Sordariales</taxon>
        <taxon>Naviculisporaceae</taxon>
        <taxon>Rhypophila</taxon>
    </lineage>
</organism>
<comment type="caution">
    <text evidence="5">The sequence shown here is derived from an EMBL/GenBank/DDBJ whole genome shotgun (WGS) entry which is preliminary data.</text>
</comment>
<dbReference type="AlphaFoldDB" id="A0AAN6YIF0"/>
<dbReference type="GO" id="GO:0006631">
    <property type="term" value="P:fatty acid metabolic process"/>
    <property type="evidence" value="ECO:0007669"/>
    <property type="project" value="InterPro"/>
</dbReference>
<dbReference type="PANTHER" id="PTHR48075:SF3">
    <property type="entry name" value="3-HYDROXYACYL-COA DEHYDROGENASE"/>
    <property type="match status" value="1"/>
</dbReference>
<dbReference type="Gene3D" id="2.120.10.30">
    <property type="entry name" value="TolB, C-terminal domain"/>
    <property type="match status" value="2"/>
</dbReference>
<evidence type="ECO:0000256" key="1">
    <source>
        <dbReference type="ARBA" id="ARBA00023002"/>
    </source>
</evidence>
<dbReference type="SMART" id="SM00135">
    <property type="entry name" value="LY"/>
    <property type="match status" value="3"/>
</dbReference>
<dbReference type="Proteomes" id="UP001301769">
    <property type="component" value="Unassembled WGS sequence"/>
</dbReference>
<dbReference type="Pfam" id="PF02737">
    <property type="entry name" value="3HCDH_N"/>
    <property type="match status" value="1"/>
</dbReference>
<keyword evidence="1" id="KW-0560">Oxidoreductase</keyword>
<reference evidence="5" key="1">
    <citation type="journal article" date="2023" name="Mol. Phylogenet. Evol.">
        <title>Genome-scale phylogeny and comparative genomics of the fungal order Sordariales.</title>
        <authorList>
            <person name="Hensen N."/>
            <person name="Bonometti L."/>
            <person name="Westerberg I."/>
            <person name="Brannstrom I.O."/>
            <person name="Guillou S."/>
            <person name="Cros-Aarteil S."/>
            <person name="Calhoun S."/>
            <person name="Haridas S."/>
            <person name="Kuo A."/>
            <person name="Mondo S."/>
            <person name="Pangilinan J."/>
            <person name="Riley R."/>
            <person name="LaButti K."/>
            <person name="Andreopoulos B."/>
            <person name="Lipzen A."/>
            <person name="Chen C."/>
            <person name="Yan M."/>
            <person name="Daum C."/>
            <person name="Ng V."/>
            <person name="Clum A."/>
            <person name="Steindorff A."/>
            <person name="Ohm R.A."/>
            <person name="Martin F."/>
            <person name="Silar P."/>
            <person name="Natvig D.O."/>
            <person name="Lalanne C."/>
            <person name="Gautier V."/>
            <person name="Ament-Velasquez S.L."/>
            <person name="Kruys A."/>
            <person name="Hutchinson M.I."/>
            <person name="Powell A.J."/>
            <person name="Barry K."/>
            <person name="Miller A.N."/>
            <person name="Grigoriev I.V."/>
            <person name="Debuchy R."/>
            <person name="Gladieux P."/>
            <person name="Hiltunen Thoren M."/>
            <person name="Johannesson H."/>
        </authorList>
    </citation>
    <scope>NUCLEOTIDE SEQUENCE</scope>
    <source>
        <strain evidence="5">PSN293</strain>
    </source>
</reference>
<dbReference type="SUPFAM" id="SSF48179">
    <property type="entry name" value="6-phosphogluconate dehydrogenase C-terminal domain-like"/>
    <property type="match status" value="1"/>
</dbReference>
<evidence type="ECO:0000256" key="2">
    <source>
        <dbReference type="SAM" id="MobiDB-lite"/>
    </source>
</evidence>
<dbReference type="EMBL" id="MU858054">
    <property type="protein sequence ID" value="KAK4218285.1"/>
    <property type="molecule type" value="Genomic_DNA"/>
</dbReference>
<dbReference type="InterPro" id="IPR011042">
    <property type="entry name" value="6-blade_b-propeller_TolB-like"/>
</dbReference>
<dbReference type="InterPro" id="IPR008927">
    <property type="entry name" value="6-PGluconate_DH-like_C_sf"/>
</dbReference>
<name>A0AAN6YIF0_9PEZI</name>
<gene>
    <name evidence="5" type="ORF">QBC37DRAFT_334109</name>
</gene>
<evidence type="ECO:0000259" key="3">
    <source>
        <dbReference type="Pfam" id="PF00725"/>
    </source>
</evidence>
<dbReference type="InterPro" id="IPR000033">
    <property type="entry name" value="LDLR_classB_rpt"/>
</dbReference>
<feature type="domain" description="3-hydroxyacyl-CoA dehydrogenase C-terminal" evidence="3">
    <location>
        <begin position="192"/>
        <end position="286"/>
    </location>
</feature>
<evidence type="ECO:0000313" key="5">
    <source>
        <dbReference type="EMBL" id="KAK4218285.1"/>
    </source>
</evidence>
<dbReference type="InterPro" id="IPR006176">
    <property type="entry name" value="3-OHacyl-CoA_DH_NAD-bd"/>
</dbReference>
<dbReference type="Gene3D" id="1.10.1040.10">
    <property type="entry name" value="N-(1-d-carboxylethyl)-l-norvaline Dehydrogenase, domain 2"/>
    <property type="match status" value="1"/>
</dbReference>
<sequence length="630" mass="69379">MGAWSLPSTAGRPVTVLGGGVLGRRISACWASKGFKVHIFDTDLQQTTGALEYIKTELQKYNPDPAISPESIDVRGFQDLAAAVSSAWLVIECVPEKLNIKIDVFADLEKLAPSDAILASNSSSYKSREMTTRVRPETARRILNTHYIIPPGIRSVELMTSGTTYPEIFPFLQEQFRASGMLPVVAHKESTGFIINRVWAAVKRECLMVLSEGVASPSELDSIWTEMFIKNASPPCAMMDSVGLDTVSFIEQHYIDERQLKDPGVIAYLQKYIDEGRLGAKSSKGGLYPPGHTIQTKQPQQQSSSQNHDAQPSSYSNINAPSLYILDIGLSNEPLEAYTSGRILVGSADGSTPLRTVLFHQKMPDGIAVCSSLAKIIWTNMGIPSQNDGAILSCDLSGANLTTIIPPGKVHTPKQIAIDEDSSSRPAKMYFSDREGMRVFRCNIDGSCLETLIQTGDWTNKAHITDQTRWCVGITVAPREKKFYWTQKGPSKGCQGRIFRAGIDMPAGGYDATNRPDIECLFDHLPEPIDLEIDEDSKTLYWTDRGELPRGNSLNCAVRRDDGSYGEKDEYKILARNLHEAIGLAVDKKNKHIYVADLGGSVYRFNLDGGERIKFYEDQGSFSGIALCNA</sequence>
<dbReference type="InterPro" id="IPR013328">
    <property type="entry name" value="6PGD_dom2"/>
</dbReference>
<dbReference type="InterPro" id="IPR006108">
    <property type="entry name" value="3HC_DH_C"/>
</dbReference>
<proteinExistence type="predicted"/>
<keyword evidence="6" id="KW-1185">Reference proteome</keyword>
<dbReference type="PANTHER" id="PTHR48075">
    <property type="entry name" value="3-HYDROXYACYL-COA DEHYDROGENASE FAMILY PROTEIN"/>
    <property type="match status" value="1"/>
</dbReference>
<feature type="domain" description="3-hydroxyacyl-CoA dehydrogenase NAD binding" evidence="4">
    <location>
        <begin position="14"/>
        <end position="188"/>
    </location>
</feature>
<accession>A0AAN6YIF0</accession>
<dbReference type="GO" id="GO:0070403">
    <property type="term" value="F:NAD+ binding"/>
    <property type="evidence" value="ECO:0007669"/>
    <property type="project" value="InterPro"/>
</dbReference>
<dbReference type="SUPFAM" id="SSF51735">
    <property type="entry name" value="NAD(P)-binding Rossmann-fold domains"/>
    <property type="match status" value="1"/>
</dbReference>